<gene>
    <name evidence="1" type="ORF">ET475_16710</name>
</gene>
<organism evidence="1 2">
    <name type="scientific">Microbacterium protaetiae</name>
    <dbReference type="NCBI Taxonomy" id="2509458"/>
    <lineage>
        <taxon>Bacteria</taxon>
        <taxon>Bacillati</taxon>
        <taxon>Actinomycetota</taxon>
        <taxon>Actinomycetes</taxon>
        <taxon>Micrococcales</taxon>
        <taxon>Microbacteriaceae</taxon>
        <taxon>Microbacterium</taxon>
    </lineage>
</organism>
<dbReference type="RefSeq" id="WP_129392893.1">
    <property type="nucleotide sequence ID" value="NZ_CP035494.1"/>
</dbReference>
<evidence type="ECO:0000313" key="2">
    <source>
        <dbReference type="Proteomes" id="UP000293995"/>
    </source>
</evidence>
<name>A0A4P6EGJ4_9MICO</name>
<evidence type="ECO:0000313" key="1">
    <source>
        <dbReference type="EMBL" id="QAY61444.1"/>
    </source>
</evidence>
<keyword evidence="2" id="KW-1185">Reference proteome</keyword>
<accession>A0A4P6EGJ4</accession>
<dbReference type="AlphaFoldDB" id="A0A4P6EGJ4"/>
<proteinExistence type="predicted"/>
<protein>
    <submittedName>
        <fullName evidence="1">Uncharacterized protein</fullName>
    </submittedName>
</protein>
<dbReference type="EMBL" id="CP035494">
    <property type="protein sequence ID" value="QAY61444.1"/>
    <property type="molecule type" value="Genomic_DNA"/>
</dbReference>
<sequence>MTAMTTRGIPARAYLAPPTAVERMLLTGARLLEASAHRRMLRRQQLAERIAEGFDPVEQRRAYDLDAARHSFYR</sequence>
<dbReference type="KEGG" id="mprt:ET475_16710"/>
<reference evidence="1 2" key="1">
    <citation type="submission" date="2019-01" db="EMBL/GenBank/DDBJ databases">
        <title>Genome sequencing of strain DFW100M-13.</title>
        <authorList>
            <person name="Heo J."/>
            <person name="Kim S.-J."/>
            <person name="Kim J.-S."/>
            <person name="Hong S.-B."/>
            <person name="Kwon S.-W."/>
        </authorList>
    </citation>
    <scope>NUCLEOTIDE SEQUENCE [LARGE SCALE GENOMIC DNA]</scope>
    <source>
        <strain evidence="1 2">DFW100M-13</strain>
    </source>
</reference>
<dbReference type="Proteomes" id="UP000293995">
    <property type="component" value="Chromosome"/>
</dbReference>